<dbReference type="GO" id="GO:0003677">
    <property type="term" value="F:DNA binding"/>
    <property type="evidence" value="ECO:0007669"/>
    <property type="project" value="InterPro"/>
</dbReference>
<dbReference type="Proteomes" id="UP000565078">
    <property type="component" value="Unassembled WGS sequence"/>
</dbReference>
<dbReference type="InterPro" id="IPR005471">
    <property type="entry name" value="Tscrpt_reg_IclR_N"/>
</dbReference>
<dbReference type="Pfam" id="PF09339">
    <property type="entry name" value="HTH_IclR"/>
    <property type="match status" value="1"/>
</dbReference>
<dbReference type="AlphaFoldDB" id="A0A7J4IXA2"/>
<name>A0A7J4IXA2_9ARCH</name>
<dbReference type="SUPFAM" id="SSF46785">
    <property type="entry name" value="Winged helix' DNA-binding domain"/>
    <property type="match status" value="1"/>
</dbReference>
<dbReference type="EMBL" id="DUGC01000095">
    <property type="protein sequence ID" value="HIH10181.1"/>
    <property type="molecule type" value="Genomic_DNA"/>
</dbReference>
<gene>
    <name evidence="2" type="ORF">HA254_05960</name>
</gene>
<accession>A0A7J4IXA2</accession>
<dbReference type="GO" id="GO:0006355">
    <property type="term" value="P:regulation of DNA-templated transcription"/>
    <property type="evidence" value="ECO:0007669"/>
    <property type="project" value="InterPro"/>
</dbReference>
<dbReference type="InterPro" id="IPR036388">
    <property type="entry name" value="WH-like_DNA-bd_sf"/>
</dbReference>
<evidence type="ECO:0000259" key="1">
    <source>
        <dbReference type="Pfam" id="PF09339"/>
    </source>
</evidence>
<dbReference type="Gene3D" id="1.10.10.10">
    <property type="entry name" value="Winged helix-like DNA-binding domain superfamily/Winged helix DNA-binding domain"/>
    <property type="match status" value="1"/>
</dbReference>
<feature type="domain" description="HTH iclR-type" evidence="1">
    <location>
        <begin position="10"/>
        <end position="45"/>
    </location>
</feature>
<dbReference type="InterPro" id="IPR036390">
    <property type="entry name" value="WH_DNA-bd_sf"/>
</dbReference>
<evidence type="ECO:0000313" key="3">
    <source>
        <dbReference type="Proteomes" id="UP000565078"/>
    </source>
</evidence>
<reference evidence="3" key="1">
    <citation type="journal article" date="2020" name="bioRxiv">
        <title>A rank-normalized archaeal taxonomy based on genome phylogeny resolves widespread incomplete and uneven classifications.</title>
        <authorList>
            <person name="Rinke C."/>
            <person name="Chuvochina M."/>
            <person name="Mussig A.J."/>
            <person name="Chaumeil P.-A."/>
            <person name="Waite D.W."/>
            <person name="Whitman W.B."/>
            <person name="Parks D.H."/>
            <person name="Hugenholtz P."/>
        </authorList>
    </citation>
    <scope>NUCLEOTIDE SEQUENCE [LARGE SCALE GENOMIC DNA]</scope>
</reference>
<comment type="caution">
    <text evidence="2">The sequence shown here is derived from an EMBL/GenBank/DDBJ whole genome shotgun (WGS) entry which is preliminary data.</text>
</comment>
<sequence length="65" mass="7601">MKNTKDREDKIMKALSTAPHGLWVREIARKAEIDKSTASRHLEAMGEKIEFEFLGRNKVFRLRQS</sequence>
<protein>
    <submittedName>
        <fullName evidence="2">Helix-turn-helix domain-containing protein</fullName>
    </submittedName>
</protein>
<proteinExistence type="predicted"/>
<evidence type="ECO:0000313" key="2">
    <source>
        <dbReference type="EMBL" id="HIH10181.1"/>
    </source>
</evidence>
<organism evidence="2 3">
    <name type="scientific">Candidatus Iainarchaeum sp</name>
    <dbReference type="NCBI Taxonomy" id="3101447"/>
    <lineage>
        <taxon>Archaea</taxon>
        <taxon>Candidatus Iainarchaeota</taxon>
        <taxon>Candidatus Iainarchaeia</taxon>
        <taxon>Candidatus Iainarchaeales</taxon>
        <taxon>Candidatus Iainarchaeaceae</taxon>
        <taxon>Candidatus Iainarchaeum</taxon>
    </lineage>
</organism>